<dbReference type="PANTHER" id="PTHR43434:SF1">
    <property type="entry name" value="PHOSPHOGLYCOLATE PHOSPHATASE"/>
    <property type="match status" value="1"/>
</dbReference>
<dbReference type="InterPro" id="IPR036412">
    <property type="entry name" value="HAD-like_sf"/>
</dbReference>
<dbReference type="Gene3D" id="1.10.150.240">
    <property type="entry name" value="Putative phosphatase, domain 2"/>
    <property type="match status" value="1"/>
</dbReference>
<dbReference type="InterPro" id="IPR050155">
    <property type="entry name" value="HAD-like_hydrolase_sf"/>
</dbReference>
<proteinExistence type="predicted"/>
<keyword evidence="1" id="KW-0378">Hydrolase</keyword>
<dbReference type="GO" id="GO:0008967">
    <property type="term" value="F:phosphoglycolate phosphatase activity"/>
    <property type="evidence" value="ECO:0007669"/>
    <property type="project" value="TreeGrafter"/>
</dbReference>
<evidence type="ECO:0000313" key="2">
    <source>
        <dbReference type="Proteomes" id="UP000297447"/>
    </source>
</evidence>
<dbReference type="SUPFAM" id="SSF56784">
    <property type="entry name" value="HAD-like"/>
    <property type="match status" value="1"/>
</dbReference>
<dbReference type="PANTHER" id="PTHR43434">
    <property type="entry name" value="PHOSPHOGLYCOLATE PHOSPHATASE"/>
    <property type="match status" value="1"/>
</dbReference>
<dbReference type="SFLD" id="SFLDS00003">
    <property type="entry name" value="Haloacid_Dehalogenase"/>
    <property type="match status" value="1"/>
</dbReference>
<dbReference type="SFLD" id="SFLDG01129">
    <property type="entry name" value="C1.5:_HAD__Beta-PGM__Phosphata"/>
    <property type="match status" value="1"/>
</dbReference>
<dbReference type="InterPro" id="IPR023198">
    <property type="entry name" value="PGP-like_dom2"/>
</dbReference>
<dbReference type="GO" id="GO:0005829">
    <property type="term" value="C:cytosol"/>
    <property type="evidence" value="ECO:0007669"/>
    <property type="project" value="TreeGrafter"/>
</dbReference>
<gene>
    <name evidence="1" type="ORF">E3T55_11240</name>
</gene>
<sequence length="337" mass="35653">MTQSRPASHILFDLDGTLVQTRVASWQVFQQVNDEFGLGIDTKEQYFDLLNGNLFEQIRELCDSTQRADAAIESFMSRLGSDYFPVMIPGMVDVVHALAPTSVLAVLTSNLTSVIRRVLIGNGIEYCFAHVFGGDVEPNKTHGIRRFIADAAQGTGRRCSAFYDEDAPGIPLGDDQTVLVTDTIGDVEAALAAGIRAVGVSWGMHTEDQLTAAGAEFVAFWPQELVSYLRNGDSSTSCAVAEVAQTAAPDVTDPGAVSAAIRRARRHAVVTGAAAAVTHRLTSAVPPAAAAGCGCGCAKTGVQTDSPAPAPAQAQAPRSRQTHDDLFDAVQSILGHR</sequence>
<comment type="caution">
    <text evidence="1">The sequence shown here is derived from an EMBL/GenBank/DDBJ whole genome shotgun (WGS) entry which is preliminary data.</text>
</comment>
<dbReference type="Pfam" id="PF13419">
    <property type="entry name" value="HAD_2"/>
    <property type="match status" value="1"/>
</dbReference>
<dbReference type="Proteomes" id="UP000297447">
    <property type="component" value="Unassembled WGS sequence"/>
</dbReference>
<evidence type="ECO:0000313" key="1">
    <source>
        <dbReference type="EMBL" id="TFD49641.1"/>
    </source>
</evidence>
<protein>
    <submittedName>
        <fullName evidence="1">HAD family hydrolase</fullName>
    </submittedName>
</protein>
<dbReference type="InterPro" id="IPR023214">
    <property type="entry name" value="HAD_sf"/>
</dbReference>
<dbReference type="AlphaFoldDB" id="A0A4R8ZZZ6"/>
<dbReference type="RefSeq" id="WP_134519660.1">
    <property type="nucleotide sequence ID" value="NZ_SOHE01000048.1"/>
</dbReference>
<accession>A0A4R8ZZZ6</accession>
<reference evidence="1 2" key="1">
    <citation type="submission" date="2019-03" db="EMBL/GenBank/DDBJ databases">
        <title>Genomics of glacier-inhabiting Cryobacterium strains.</title>
        <authorList>
            <person name="Liu Q."/>
            <person name="Xin Y.-H."/>
        </authorList>
    </citation>
    <scope>NUCLEOTIDE SEQUENCE [LARGE SCALE GENOMIC DNA]</scope>
    <source>
        <strain evidence="1 2">Hh14</strain>
    </source>
</reference>
<dbReference type="GO" id="GO:0006281">
    <property type="term" value="P:DNA repair"/>
    <property type="evidence" value="ECO:0007669"/>
    <property type="project" value="TreeGrafter"/>
</dbReference>
<dbReference type="OrthoDB" id="9793014at2"/>
<name>A0A4R8ZZZ6_9MICO</name>
<dbReference type="EMBL" id="SOHE01000048">
    <property type="protein sequence ID" value="TFD49641.1"/>
    <property type="molecule type" value="Genomic_DNA"/>
</dbReference>
<keyword evidence="2" id="KW-1185">Reference proteome</keyword>
<dbReference type="InterPro" id="IPR041492">
    <property type="entry name" value="HAD_2"/>
</dbReference>
<organism evidence="1 2">
    <name type="scientific">Cryobacterium frigoriphilum</name>
    <dbReference type="NCBI Taxonomy" id="1259150"/>
    <lineage>
        <taxon>Bacteria</taxon>
        <taxon>Bacillati</taxon>
        <taxon>Actinomycetota</taxon>
        <taxon>Actinomycetes</taxon>
        <taxon>Micrococcales</taxon>
        <taxon>Microbacteriaceae</taxon>
        <taxon>Cryobacterium</taxon>
    </lineage>
</organism>
<dbReference type="Gene3D" id="3.40.50.1000">
    <property type="entry name" value="HAD superfamily/HAD-like"/>
    <property type="match status" value="1"/>
</dbReference>